<keyword evidence="2" id="KW-0805">Transcription regulation</keyword>
<evidence type="ECO:0000256" key="5">
    <source>
        <dbReference type="SAM" id="MobiDB-lite"/>
    </source>
</evidence>
<dbReference type="PANTHER" id="PTHR33124">
    <property type="entry name" value="TRANSCRIPTION FACTOR IBH1-LIKE 1"/>
    <property type="match status" value="1"/>
</dbReference>
<dbReference type="AlphaFoldDB" id="A0AAW1WMI2"/>
<name>A0AAW1WMI2_RUBAR</name>
<feature type="region of interest" description="Disordered" evidence="5">
    <location>
        <begin position="1"/>
        <end position="26"/>
    </location>
</feature>
<evidence type="ECO:0000313" key="6">
    <source>
        <dbReference type="EMBL" id="KAK9924956.1"/>
    </source>
</evidence>
<reference evidence="6 7" key="1">
    <citation type="journal article" date="2023" name="G3 (Bethesda)">
        <title>A chromosome-length genome assembly and annotation of blackberry (Rubus argutus, cv. 'Hillquist').</title>
        <authorList>
            <person name="Bruna T."/>
            <person name="Aryal R."/>
            <person name="Dudchenko O."/>
            <person name="Sargent D.J."/>
            <person name="Mead D."/>
            <person name="Buti M."/>
            <person name="Cavallini A."/>
            <person name="Hytonen T."/>
            <person name="Andres J."/>
            <person name="Pham M."/>
            <person name="Weisz D."/>
            <person name="Mascagni F."/>
            <person name="Usai G."/>
            <person name="Natali L."/>
            <person name="Bassil N."/>
            <person name="Fernandez G.E."/>
            <person name="Lomsadze A."/>
            <person name="Armour M."/>
            <person name="Olukolu B."/>
            <person name="Poorten T."/>
            <person name="Britton C."/>
            <person name="Davik J."/>
            <person name="Ashrafi H."/>
            <person name="Aiden E.L."/>
            <person name="Borodovsky M."/>
            <person name="Worthington M."/>
        </authorList>
    </citation>
    <scope>NUCLEOTIDE SEQUENCE [LARGE SCALE GENOMIC DNA]</scope>
    <source>
        <strain evidence="6">PI 553951</strain>
    </source>
</reference>
<accession>A0AAW1WMI2</accession>
<dbReference type="Proteomes" id="UP001457282">
    <property type="component" value="Unassembled WGS sequence"/>
</dbReference>
<keyword evidence="4" id="KW-0539">Nucleus</keyword>
<keyword evidence="7" id="KW-1185">Reference proteome</keyword>
<dbReference type="CDD" id="cd11444">
    <property type="entry name" value="bHLH_AtIBH1_like"/>
    <property type="match status" value="1"/>
</dbReference>
<comment type="subcellular location">
    <subcellularLocation>
        <location evidence="1">Nucleus</location>
    </subcellularLocation>
</comment>
<dbReference type="PANTHER" id="PTHR33124:SF57">
    <property type="entry name" value="TRANSCRIPTION FACTOR UPBEAT-LIKE PROTEIN"/>
    <property type="match status" value="1"/>
</dbReference>
<evidence type="ECO:0000256" key="1">
    <source>
        <dbReference type="ARBA" id="ARBA00004123"/>
    </source>
</evidence>
<dbReference type="GO" id="GO:0006355">
    <property type="term" value="P:regulation of DNA-templated transcription"/>
    <property type="evidence" value="ECO:0007669"/>
    <property type="project" value="InterPro"/>
</dbReference>
<dbReference type="InterPro" id="IPR044549">
    <property type="entry name" value="bHLH_AtIBH1-like"/>
</dbReference>
<evidence type="ECO:0000256" key="3">
    <source>
        <dbReference type="ARBA" id="ARBA00023163"/>
    </source>
</evidence>
<dbReference type="InterPro" id="IPR044660">
    <property type="entry name" value="IBH1-like"/>
</dbReference>
<dbReference type="EMBL" id="JBEDUW010000006">
    <property type="protein sequence ID" value="KAK9924956.1"/>
    <property type="molecule type" value="Genomic_DNA"/>
</dbReference>
<proteinExistence type="predicted"/>
<sequence length="122" mass="13019">MSSTPGNLKATLAGRTTRRRRLRPTRGCSKIARRSFNNGGGGGGCKALKCSKVVSAKLETLKNLIPNGKSSSTSTVQADKLFQDTADYIVLLRTQVVILQKLIEVYGSSSTEKENNTSAAVS</sequence>
<evidence type="ECO:0000256" key="2">
    <source>
        <dbReference type="ARBA" id="ARBA00023015"/>
    </source>
</evidence>
<evidence type="ECO:0000256" key="4">
    <source>
        <dbReference type="ARBA" id="ARBA00023242"/>
    </source>
</evidence>
<organism evidence="6 7">
    <name type="scientific">Rubus argutus</name>
    <name type="common">Southern blackberry</name>
    <dbReference type="NCBI Taxonomy" id="59490"/>
    <lineage>
        <taxon>Eukaryota</taxon>
        <taxon>Viridiplantae</taxon>
        <taxon>Streptophyta</taxon>
        <taxon>Embryophyta</taxon>
        <taxon>Tracheophyta</taxon>
        <taxon>Spermatophyta</taxon>
        <taxon>Magnoliopsida</taxon>
        <taxon>eudicotyledons</taxon>
        <taxon>Gunneridae</taxon>
        <taxon>Pentapetalae</taxon>
        <taxon>rosids</taxon>
        <taxon>fabids</taxon>
        <taxon>Rosales</taxon>
        <taxon>Rosaceae</taxon>
        <taxon>Rosoideae</taxon>
        <taxon>Rosoideae incertae sedis</taxon>
        <taxon>Rubus</taxon>
    </lineage>
</organism>
<protein>
    <submittedName>
        <fullName evidence="6">Uncharacterized protein</fullName>
    </submittedName>
</protein>
<gene>
    <name evidence="6" type="ORF">M0R45_033297</name>
</gene>
<dbReference type="GO" id="GO:0005634">
    <property type="term" value="C:nucleus"/>
    <property type="evidence" value="ECO:0007669"/>
    <property type="project" value="UniProtKB-SubCell"/>
</dbReference>
<comment type="caution">
    <text evidence="6">The sequence shown here is derived from an EMBL/GenBank/DDBJ whole genome shotgun (WGS) entry which is preliminary data.</text>
</comment>
<evidence type="ECO:0000313" key="7">
    <source>
        <dbReference type="Proteomes" id="UP001457282"/>
    </source>
</evidence>
<keyword evidence="3" id="KW-0804">Transcription</keyword>